<dbReference type="PANTHER" id="PTHR35400:SF3">
    <property type="entry name" value="SLL1072 PROTEIN"/>
    <property type="match status" value="1"/>
</dbReference>
<gene>
    <name evidence="2" type="ORF">SAMN05444716_10379</name>
</gene>
<dbReference type="EMBL" id="FPAB01000003">
    <property type="protein sequence ID" value="SFS64095.1"/>
    <property type="molecule type" value="Genomic_DNA"/>
</dbReference>
<dbReference type="Gene3D" id="3.90.1570.10">
    <property type="entry name" value="tt1808, chain A"/>
    <property type="match status" value="1"/>
</dbReference>
<dbReference type="Proteomes" id="UP000198873">
    <property type="component" value="Unassembled WGS sequence"/>
</dbReference>
<dbReference type="PANTHER" id="PTHR35400">
    <property type="entry name" value="SLR1083 PROTEIN"/>
    <property type="match status" value="1"/>
</dbReference>
<feature type="domain" description="Putative restriction endonuclease" evidence="1">
    <location>
        <begin position="30"/>
        <end position="199"/>
    </location>
</feature>
<organism evidence="2 3">
    <name type="scientific">Streptomyces harbinensis</name>
    <dbReference type="NCBI Taxonomy" id="1176198"/>
    <lineage>
        <taxon>Bacteria</taxon>
        <taxon>Bacillati</taxon>
        <taxon>Actinomycetota</taxon>
        <taxon>Actinomycetes</taxon>
        <taxon>Kitasatosporales</taxon>
        <taxon>Streptomycetaceae</taxon>
        <taxon>Streptomyces</taxon>
    </lineage>
</organism>
<evidence type="ECO:0000313" key="3">
    <source>
        <dbReference type="Proteomes" id="UP000198873"/>
    </source>
</evidence>
<proteinExistence type="predicted"/>
<reference evidence="3" key="1">
    <citation type="submission" date="2016-10" db="EMBL/GenBank/DDBJ databases">
        <authorList>
            <person name="Varghese N."/>
            <person name="Submissions S."/>
        </authorList>
    </citation>
    <scope>NUCLEOTIDE SEQUENCE [LARGE SCALE GENOMIC DNA]</scope>
    <source>
        <strain evidence="3">CGMCC 4.7047</strain>
    </source>
</reference>
<dbReference type="InterPro" id="IPR012296">
    <property type="entry name" value="Nuclease_put_TT1808"/>
</dbReference>
<keyword evidence="3" id="KW-1185">Reference proteome</keyword>
<keyword evidence="2" id="KW-0378">Hydrolase</keyword>
<dbReference type="Pfam" id="PF05685">
    <property type="entry name" value="Uma2"/>
    <property type="match status" value="1"/>
</dbReference>
<keyword evidence="2" id="KW-0255">Endonuclease</keyword>
<dbReference type="InterPro" id="IPR011335">
    <property type="entry name" value="Restrct_endonuc-II-like"/>
</dbReference>
<name>A0A1I6RHE9_9ACTN</name>
<dbReference type="CDD" id="cd06260">
    <property type="entry name" value="DUF820-like"/>
    <property type="match status" value="1"/>
</dbReference>
<dbReference type="InterPro" id="IPR008538">
    <property type="entry name" value="Uma2"/>
</dbReference>
<evidence type="ECO:0000313" key="2">
    <source>
        <dbReference type="EMBL" id="SFS64095.1"/>
    </source>
</evidence>
<dbReference type="AlphaFoldDB" id="A0A1I6RHE9"/>
<evidence type="ECO:0000259" key="1">
    <source>
        <dbReference type="Pfam" id="PF05685"/>
    </source>
</evidence>
<sequence>MRESERGRFLVTTVLERPVTADHFAPGEFEDLLQIALDLDTPDGFKAEIIEGAIVVSPFQSPYYRRPMKRLREDLEAHCPAGHEADTSPFLFAFPKATRAYAPDLYVADVESFEQLRGPVNGAALSLVAEFTSPSTRAADVKDKLAVYGRHVPVYLLLDMQDEEATVFWEVSPNGYRAYRSVSFGQSLRIPEPFGFDLDTSGFGRPEEAPSR</sequence>
<keyword evidence="2" id="KW-0540">Nuclease</keyword>
<dbReference type="SUPFAM" id="SSF52980">
    <property type="entry name" value="Restriction endonuclease-like"/>
    <property type="match status" value="1"/>
</dbReference>
<dbReference type="STRING" id="1176198.SAMN05444716_10379"/>
<protein>
    <submittedName>
        <fullName evidence="2">Endonuclease, Uma2 family (Restriction endonuclease fold)</fullName>
    </submittedName>
</protein>
<accession>A0A1I6RHE9</accession>
<dbReference type="GO" id="GO:0004519">
    <property type="term" value="F:endonuclease activity"/>
    <property type="evidence" value="ECO:0007669"/>
    <property type="project" value="UniProtKB-KW"/>
</dbReference>